<comment type="caution">
    <text evidence="2">The sequence shown here is derived from an EMBL/GenBank/DDBJ whole genome shotgun (WGS) entry which is preliminary data.</text>
</comment>
<reference evidence="2 3" key="1">
    <citation type="submission" date="2016-04" db="EMBL/GenBank/DDBJ databases">
        <title>Genome analyses suggest a sexual origin of heterokaryosis in a supposedly ancient asexual fungus.</title>
        <authorList>
            <person name="Ropars J."/>
            <person name="Sedzielewska K."/>
            <person name="Noel J."/>
            <person name="Charron P."/>
            <person name="Farinelli L."/>
            <person name="Marton T."/>
            <person name="Kruger M."/>
            <person name="Pelin A."/>
            <person name="Brachmann A."/>
            <person name="Corradi N."/>
        </authorList>
    </citation>
    <scope>NUCLEOTIDE SEQUENCE [LARGE SCALE GENOMIC DNA]</scope>
    <source>
        <strain evidence="2 3">A5</strain>
    </source>
</reference>
<name>A0A2N0PG19_9GLOM</name>
<organism evidence="2 3">
    <name type="scientific">Rhizophagus irregularis</name>
    <dbReference type="NCBI Taxonomy" id="588596"/>
    <lineage>
        <taxon>Eukaryota</taxon>
        <taxon>Fungi</taxon>
        <taxon>Fungi incertae sedis</taxon>
        <taxon>Mucoromycota</taxon>
        <taxon>Glomeromycotina</taxon>
        <taxon>Glomeromycetes</taxon>
        <taxon>Glomerales</taxon>
        <taxon>Glomeraceae</taxon>
        <taxon>Rhizophagus</taxon>
    </lineage>
</organism>
<dbReference type="EMBL" id="LLXJ01000840">
    <property type="protein sequence ID" value="PKC05755.1"/>
    <property type="molecule type" value="Genomic_DNA"/>
</dbReference>
<dbReference type="InterPro" id="IPR006571">
    <property type="entry name" value="TLDc_dom"/>
</dbReference>
<feature type="domain" description="TLDc" evidence="1">
    <location>
        <begin position="38"/>
        <end position="149"/>
    </location>
</feature>
<sequence>MIVNNLILMKSLLKVESCRNKCNLQELILAKKKNVMKESSRDGISNESFKNKCNLQEPILVLIKCQDSQKIIGGYTPVGFYHFVEDVEDIDDIDYYDFFIFSTDSFVFHFEEDEDMKLSRVSESFFKYAVYNNFYDETNYYGFNFGADLIMCGNELHLADGNFCVYNISSGIFIIEDIEAFKVVKR</sequence>
<dbReference type="Pfam" id="PF07534">
    <property type="entry name" value="TLD"/>
    <property type="match status" value="1"/>
</dbReference>
<reference evidence="2 3" key="2">
    <citation type="submission" date="2017-09" db="EMBL/GenBank/DDBJ databases">
        <title>Extensive intraspecific genome diversity in a model arbuscular mycorrhizal fungus.</title>
        <authorList>
            <person name="Chen E.C."/>
            <person name="Morin E."/>
            <person name="Beaudet D."/>
            <person name="Noel J."/>
            <person name="Ndikumana S."/>
            <person name="Charron P."/>
            <person name="St-Onge C."/>
            <person name="Giorgi J."/>
            <person name="Grigoriev I.V."/>
            <person name="Roux C."/>
            <person name="Martin F.M."/>
            <person name="Corradi N."/>
        </authorList>
    </citation>
    <scope>NUCLEOTIDE SEQUENCE [LARGE SCALE GENOMIC DNA]</scope>
    <source>
        <strain evidence="2 3">A5</strain>
    </source>
</reference>
<gene>
    <name evidence="2" type="ORF">RhiirA5_400765</name>
</gene>
<dbReference type="Proteomes" id="UP000232722">
    <property type="component" value="Unassembled WGS sequence"/>
</dbReference>
<proteinExistence type="predicted"/>
<dbReference type="AlphaFoldDB" id="A0A2N0PG19"/>
<evidence type="ECO:0000313" key="3">
    <source>
        <dbReference type="Proteomes" id="UP000232722"/>
    </source>
</evidence>
<accession>A0A2N0PG19</accession>
<evidence type="ECO:0000313" key="2">
    <source>
        <dbReference type="EMBL" id="PKC05755.1"/>
    </source>
</evidence>
<evidence type="ECO:0000259" key="1">
    <source>
        <dbReference type="Pfam" id="PF07534"/>
    </source>
</evidence>
<protein>
    <recommendedName>
        <fullName evidence="1">TLDc domain-containing protein</fullName>
    </recommendedName>
</protein>